<dbReference type="HOGENOM" id="CLU_1880477_0_0_1"/>
<proteinExistence type="predicted"/>
<organism evidence="1 2">
    <name type="scientific">Serendipita vermifera MAFF 305830</name>
    <dbReference type="NCBI Taxonomy" id="933852"/>
    <lineage>
        <taxon>Eukaryota</taxon>
        <taxon>Fungi</taxon>
        <taxon>Dikarya</taxon>
        <taxon>Basidiomycota</taxon>
        <taxon>Agaricomycotina</taxon>
        <taxon>Agaricomycetes</taxon>
        <taxon>Sebacinales</taxon>
        <taxon>Serendipitaceae</taxon>
        <taxon>Serendipita</taxon>
    </lineage>
</organism>
<name>A0A0C3AHH8_SERVB</name>
<dbReference type="AlphaFoldDB" id="A0A0C3AHH8"/>
<accession>A0A0C3AHH8</accession>
<dbReference type="STRING" id="933852.A0A0C3AHH8"/>
<gene>
    <name evidence="1" type="ORF">M408DRAFT_31122</name>
</gene>
<sequence length="136" mass="14831">TNNHFRFRFCGFSSARAHLRTSTVRECLSRDIPAAGGTLGALFHNQTLVGTEQLGTSPVYSTTPAVAAIDDQWTECPVLLNNDSTDPVVALTHGYSEMDRLLNLLPPVGQEHGLHVDLGSAVSHPEDWSWLNESAF</sequence>
<evidence type="ECO:0000313" key="2">
    <source>
        <dbReference type="Proteomes" id="UP000054097"/>
    </source>
</evidence>
<evidence type="ECO:0000313" key="1">
    <source>
        <dbReference type="EMBL" id="KIM19549.1"/>
    </source>
</evidence>
<reference evidence="1 2" key="1">
    <citation type="submission" date="2014-04" db="EMBL/GenBank/DDBJ databases">
        <authorList>
            <consortium name="DOE Joint Genome Institute"/>
            <person name="Kuo A."/>
            <person name="Zuccaro A."/>
            <person name="Kohler A."/>
            <person name="Nagy L.G."/>
            <person name="Floudas D."/>
            <person name="Copeland A."/>
            <person name="Barry K.W."/>
            <person name="Cichocki N."/>
            <person name="Veneault-Fourrey C."/>
            <person name="LaButti K."/>
            <person name="Lindquist E.A."/>
            <person name="Lipzen A."/>
            <person name="Lundell T."/>
            <person name="Morin E."/>
            <person name="Murat C."/>
            <person name="Sun H."/>
            <person name="Tunlid A."/>
            <person name="Henrissat B."/>
            <person name="Grigoriev I.V."/>
            <person name="Hibbett D.S."/>
            <person name="Martin F."/>
            <person name="Nordberg H.P."/>
            <person name="Cantor M.N."/>
            <person name="Hua S.X."/>
        </authorList>
    </citation>
    <scope>NUCLEOTIDE SEQUENCE [LARGE SCALE GENOMIC DNA]</scope>
    <source>
        <strain evidence="1 2">MAFF 305830</strain>
    </source>
</reference>
<keyword evidence="2" id="KW-1185">Reference proteome</keyword>
<dbReference type="EMBL" id="KN824631">
    <property type="protein sequence ID" value="KIM19549.1"/>
    <property type="molecule type" value="Genomic_DNA"/>
</dbReference>
<dbReference type="Proteomes" id="UP000054097">
    <property type="component" value="Unassembled WGS sequence"/>
</dbReference>
<feature type="non-terminal residue" evidence="1">
    <location>
        <position position="1"/>
    </location>
</feature>
<protein>
    <submittedName>
        <fullName evidence="1">Uncharacterized protein</fullName>
    </submittedName>
</protein>
<reference evidence="2" key="2">
    <citation type="submission" date="2015-01" db="EMBL/GenBank/DDBJ databases">
        <title>Evolutionary Origins and Diversification of the Mycorrhizal Mutualists.</title>
        <authorList>
            <consortium name="DOE Joint Genome Institute"/>
            <consortium name="Mycorrhizal Genomics Consortium"/>
            <person name="Kohler A."/>
            <person name="Kuo A."/>
            <person name="Nagy L.G."/>
            <person name="Floudas D."/>
            <person name="Copeland A."/>
            <person name="Barry K.W."/>
            <person name="Cichocki N."/>
            <person name="Veneault-Fourrey C."/>
            <person name="LaButti K."/>
            <person name="Lindquist E.A."/>
            <person name="Lipzen A."/>
            <person name="Lundell T."/>
            <person name="Morin E."/>
            <person name="Murat C."/>
            <person name="Riley R."/>
            <person name="Ohm R."/>
            <person name="Sun H."/>
            <person name="Tunlid A."/>
            <person name="Henrissat B."/>
            <person name="Grigoriev I.V."/>
            <person name="Hibbett D.S."/>
            <person name="Martin F."/>
        </authorList>
    </citation>
    <scope>NUCLEOTIDE SEQUENCE [LARGE SCALE GENOMIC DNA]</scope>
    <source>
        <strain evidence="2">MAFF 305830</strain>
    </source>
</reference>